<feature type="region of interest" description="Disordered" evidence="1">
    <location>
        <begin position="1"/>
        <end position="24"/>
    </location>
</feature>
<reference evidence="2 3" key="1">
    <citation type="submission" date="2024-01" db="EMBL/GenBank/DDBJ databases">
        <title>The genomes of 5 underutilized Papilionoideae crops provide insights into root nodulation and disease resistanc.</title>
        <authorList>
            <person name="Jiang F."/>
        </authorList>
    </citation>
    <scope>NUCLEOTIDE SEQUENCE [LARGE SCALE GENOMIC DNA]</scope>
    <source>
        <strain evidence="2">JINMINGXINNONG_FW02</strain>
        <tissue evidence="2">Leaves</tissue>
    </source>
</reference>
<sequence length="117" mass="12921">MSTIRHSSSVSVEPRGARKTSITKAANETDIRKISAIVNQDKSKSTTLPELRIETSKANDIVQNGSSVKERTQKLSVNKSSLNLEGTLLKKIEFEISPIDNEDNNPISEKTVVVLER</sequence>
<proteinExistence type="predicted"/>
<dbReference type="Proteomes" id="UP001374584">
    <property type="component" value="Unassembled WGS sequence"/>
</dbReference>
<organism evidence="2 3">
    <name type="scientific">Phaseolus coccineus</name>
    <name type="common">Scarlet runner bean</name>
    <name type="synonym">Phaseolus multiflorus</name>
    <dbReference type="NCBI Taxonomy" id="3886"/>
    <lineage>
        <taxon>Eukaryota</taxon>
        <taxon>Viridiplantae</taxon>
        <taxon>Streptophyta</taxon>
        <taxon>Embryophyta</taxon>
        <taxon>Tracheophyta</taxon>
        <taxon>Spermatophyta</taxon>
        <taxon>Magnoliopsida</taxon>
        <taxon>eudicotyledons</taxon>
        <taxon>Gunneridae</taxon>
        <taxon>Pentapetalae</taxon>
        <taxon>rosids</taxon>
        <taxon>fabids</taxon>
        <taxon>Fabales</taxon>
        <taxon>Fabaceae</taxon>
        <taxon>Papilionoideae</taxon>
        <taxon>50 kb inversion clade</taxon>
        <taxon>NPAAA clade</taxon>
        <taxon>indigoferoid/millettioid clade</taxon>
        <taxon>Phaseoleae</taxon>
        <taxon>Phaseolus</taxon>
    </lineage>
</organism>
<evidence type="ECO:0000313" key="2">
    <source>
        <dbReference type="EMBL" id="KAK7355193.1"/>
    </source>
</evidence>
<evidence type="ECO:0000313" key="3">
    <source>
        <dbReference type="Proteomes" id="UP001374584"/>
    </source>
</evidence>
<dbReference type="EMBL" id="JAYMYR010000006">
    <property type="protein sequence ID" value="KAK7355193.1"/>
    <property type="molecule type" value="Genomic_DNA"/>
</dbReference>
<dbReference type="AlphaFoldDB" id="A0AAN9MPI5"/>
<protein>
    <submittedName>
        <fullName evidence="2">Uncharacterized protein</fullName>
    </submittedName>
</protein>
<accession>A0AAN9MPI5</accession>
<evidence type="ECO:0000256" key="1">
    <source>
        <dbReference type="SAM" id="MobiDB-lite"/>
    </source>
</evidence>
<keyword evidence="3" id="KW-1185">Reference proteome</keyword>
<name>A0AAN9MPI5_PHACN</name>
<comment type="caution">
    <text evidence="2">The sequence shown here is derived from an EMBL/GenBank/DDBJ whole genome shotgun (WGS) entry which is preliminary data.</text>
</comment>
<gene>
    <name evidence="2" type="ORF">VNO80_14441</name>
</gene>
<feature type="compositionally biased region" description="Polar residues" evidence="1">
    <location>
        <begin position="1"/>
        <end position="11"/>
    </location>
</feature>